<gene>
    <name evidence="3" type="primary">PROSER3</name>
</gene>
<feature type="compositionally biased region" description="Pro residues" evidence="1">
    <location>
        <begin position="372"/>
        <end position="393"/>
    </location>
</feature>
<feature type="region of interest" description="Disordered" evidence="1">
    <location>
        <begin position="173"/>
        <end position="238"/>
    </location>
</feature>
<protein>
    <submittedName>
        <fullName evidence="3">Proline and serine-rich protein 3 isoform X1</fullName>
    </submittedName>
</protein>
<feature type="compositionally biased region" description="Low complexity" evidence="1">
    <location>
        <begin position="176"/>
        <end position="196"/>
    </location>
</feature>
<evidence type="ECO:0000313" key="3">
    <source>
        <dbReference type="RefSeq" id="XP_060041752.1"/>
    </source>
</evidence>
<proteinExistence type="predicted"/>
<feature type="region of interest" description="Disordered" evidence="1">
    <location>
        <begin position="539"/>
        <end position="626"/>
    </location>
</feature>
<dbReference type="PANTHER" id="PTHR22045:SF6">
    <property type="entry name" value="PROLINE AND SERINE-RICH PROTEIN 3"/>
    <property type="match status" value="1"/>
</dbReference>
<feature type="region of interest" description="Disordered" evidence="1">
    <location>
        <begin position="1"/>
        <end position="120"/>
    </location>
</feature>
<dbReference type="GeneID" id="103126057"/>
<feature type="compositionally biased region" description="Pro residues" evidence="1">
    <location>
        <begin position="218"/>
        <end position="229"/>
    </location>
</feature>
<name>A0ABM3WYV6_ERIEU</name>
<feature type="compositionally biased region" description="Polar residues" evidence="1">
    <location>
        <begin position="547"/>
        <end position="556"/>
    </location>
</feature>
<feature type="compositionally biased region" description="Polar residues" evidence="1">
    <location>
        <begin position="1"/>
        <end position="10"/>
    </location>
</feature>
<dbReference type="InterPro" id="IPR037646">
    <property type="entry name" value="PROSER3"/>
</dbReference>
<feature type="region of interest" description="Disordered" evidence="1">
    <location>
        <begin position="697"/>
        <end position="732"/>
    </location>
</feature>
<reference evidence="3" key="2">
    <citation type="submission" date="2025-08" db="UniProtKB">
        <authorList>
            <consortium name="RefSeq"/>
        </authorList>
    </citation>
    <scope>IDENTIFICATION</scope>
</reference>
<dbReference type="PANTHER" id="PTHR22045">
    <property type="entry name" value="PROLINE AND SERINE-RICH PROTEIN 3"/>
    <property type="match status" value="1"/>
</dbReference>
<keyword evidence="2" id="KW-1185">Reference proteome</keyword>
<evidence type="ECO:0000256" key="1">
    <source>
        <dbReference type="SAM" id="MobiDB-lite"/>
    </source>
</evidence>
<feature type="compositionally biased region" description="Basic and acidic residues" evidence="1">
    <location>
        <begin position="722"/>
        <end position="732"/>
    </location>
</feature>
<dbReference type="RefSeq" id="XP_060041752.1">
    <property type="nucleotide sequence ID" value="XM_060185769.1"/>
</dbReference>
<feature type="compositionally biased region" description="Pro residues" evidence="1">
    <location>
        <begin position="455"/>
        <end position="479"/>
    </location>
</feature>
<dbReference type="PRINTS" id="PR01217">
    <property type="entry name" value="PRICHEXTENSN"/>
</dbReference>
<reference evidence="2" key="1">
    <citation type="submission" date="2025-05" db="UniProtKB">
        <authorList>
            <consortium name="RefSeq"/>
        </authorList>
    </citation>
    <scope>NUCLEOTIDE SEQUENCE [LARGE SCALE GENOMIC DNA]</scope>
</reference>
<accession>A0ABM3WYV6</accession>
<evidence type="ECO:0000313" key="2">
    <source>
        <dbReference type="Proteomes" id="UP001652624"/>
    </source>
</evidence>
<dbReference type="Proteomes" id="UP001652624">
    <property type="component" value="Chromosome 2"/>
</dbReference>
<organism evidence="2 3">
    <name type="scientific">Erinaceus europaeus</name>
    <name type="common">Western European hedgehog</name>
    <dbReference type="NCBI Taxonomy" id="9365"/>
    <lineage>
        <taxon>Eukaryota</taxon>
        <taxon>Metazoa</taxon>
        <taxon>Chordata</taxon>
        <taxon>Craniata</taxon>
        <taxon>Vertebrata</taxon>
        <taxon>Euteleostomi</taxon>
        <taxon>Mammalia</taxon>
        <taxon>Eutheria</taxon>
        <taxon>Laurasiatheria</taxon>
        <taxon>Eulipotyphla</taxon>
        <taxon>Erinaceidae</taxon>
        <taxon>Erinaceinae</taxon>
        <taxon>Erinaceus</taxon>
    </lineage>
</organism>
<feature type="compositionally biased region" description="Pro residues" evidence="1">
    <location>
        <begin position="401"/>
        <end position="433"/>
    </location>
</feature>
<sequence length="732" mass="76289">MLNPSRSQISRPPEAPNMPATDPKSSEPYEEPWPSSSDTPSPPSSTEGQIGASPPPTLTNSVDSVVAKYINRFRQAQPTSREERQPAGPTSDDFWWLQPESSDPSSLVAAGTSEPERGLNTAIPTLAKVASASQAKAMGPLKEIKQNLNTWNSSLLDLETLSLQNRAAQLLKRSKVSSSSSFSPSDASNSSLPVSSDGLSPFSMAFTPDSSKGCDPRAPAPPVPDPIPSTAPVSAQAPLRPEDDILYQWRQQRKLEQARKLEQTHQLEQAPGGQGDGTWVLPRTPALAPPVPIPIHQQTYLVPEETRASLRSRPSCVPPWGDVARPGPPEAFYVERPSVPPGYSPQIFWGPSPQGVFWAPQSAPWIPLGAIPPMPPASGPAPPASAPAPPASAPAPLASVPVPPVSAPAPPASVPAPPAPAPPASAPAPPASAPAPLASVPAPPVSAPAPLASVPAPPASAPPASAPVPPASVPAPPAAAPLCPAVTHGPPVAAPSSPTQPKGRAPPGEQAEPVLTAGEGPGPLLRGALGQVVSARLFADSPEDTPSRLTCPQSESPKMKATHKVKTRLWDSQALPAKTPQRSRWPEATPPAAGWVSGKDKGGCRVGAGLPQHRATPPPALDAAAGVEATPPQGQVGALAGYAPPEHLLFQAARLLEAAEDSDGSEFQDDPVLQVLRVQRAELRQQKRKVDAQLFRLLDSTEEPGPWSPPVQSSPRSPRMWLQREGDSLEAR</sequence>
<feature type="region of interest" description="Disordered" evidence="1">
    <location>
        <begin position="372"/>
        <end position="526"/>
    </location>
</feature>